<dbReference type="CDD" id="cd08971">
    <property type="entry name" value="AcNei2_N"/>
    <property type="match status" value="1"/>
</dbReference>
<evidence type="ECO:0000256" key="9">
    <source>
        <dbReference type="ARBA" id="ARBA00023204"/>
    </source>
</evidence>
<evidence type="ECO:0000259" key="15">
    <source>
        <dbReference type="PROSITE" id="PS51068"/>
    </source>
</evidence>
<gene>
    <name evidence="16" type="ORF">GCM10009676_02720</name>
</gene>
<keyword evidence="8" id="KW-0238">DNA-binding</keyword>
<sequence>MPEGDTVFLTGRTVARALTGATVTGCEFRVPALATADLSGWVFTGVRTVGKHLFFRFRDGRDDPDGRAGERELSLHSHLRMDGEWRVLHPSARRPVRDHRVRVVLTAGTAELVGIRVHDLAVMSTSDEHRRVSLLGPDLLDPEWTAEHTARAVAALTADPAREIGLALLDQTVMAGVGNLYKVETCFLLGVTPWTPVSDMDAGGATRAVALARRLLRANAARREQSTTGQLVRGRRTWVYERTRHGCFRCGGPVRVAAQGASEGDGGAVRIGTEGRPVWFCPRCQHGPAPDR</sequence>
<dbReference type="PANTHER" id="PTHR42697">
    <property type="entry name" value="ENDONUCLEASE 8"/>
    <property type="match status" value="1"/>
</dbReference>
<accession>A0ABP4GKW7</accession>
<evidence type="ECO:0000256" key="10">
    <source>
        <dbReference type="ARBA" id="ARBA00023239"/>
    </source>
</evidence>
<keyword evidence="17" id="KW-1185">Reference proteome</keyword>
<evidence type="ECO:0000256" key="1">
    <source>
        <dbReference type="ARBA" id="ARBA00009409"/>
    </source>
</evidence>
<evidence type="ECO:0000256" key="2">
    <source>
        <dbReference type="ARBA" id="ARBA00012720"/>
    </source>
</evidence>
<dbReference type="InterPro" id="IPR000214">
    <property type="entry name" value="Znf_DNA_glyclase/AP_lyase"/>
</dbReference>
<evidence type="ECO:0000256" key="13">
    <source>
        <dbReference type="PROSITE-ProRule" id="PRU00391"/>
    </source>
</evidence>
<dbReference type="PANTHER" id="PTHR42697:SF1">
    <property type="entry name" value="ENDONUCLEASE 8"/>
    <property type="match status" value="1"/>
</dbReference>
<dbReference type="Pfam" id="PF06831">
    <property type="entry name" value="H2TH"/>
    <property type="match status" value="1"/>
</dbReference>
<dbReference type="EMBL" id="BAAALN010000001">
    <property type="protein sequence ID" value="GAA1224576.1"/>
    <property type="molecule type" value="Genomic_DNA"/>
</dbReference>
<dbReference type="InterPro" id="IPR015886">
    <property type="entry name" value="H2TH_FPG"/>
</dbReference>
<evidence type="ECO:0000256" key="8">
    <source>
        <dbReference type="ARBA" id="ARBA00023125"/>
    </source>
</evidence>
<feature type="domain" description="FPG-type" evidence="14">
    <location>
        <begin position="238"/>
        <end position="286"/>
    </location>
</feature>
<keyword evidence="16" id="KW-0540">Nuclease</keyword>
<dbReference type="SMART" id="SM01232">
    <property type="entry name" value="H2TH"/>
    <property type="match status" value="1"/>
</dbReference>
<evidence type="ECO:0000256" key="11">
    <source>
        <dbReference type="ARBA" id="ARBA00023268"/>
    </source>
</evidence>
<dbReference type="EC" id="4.2.99.18" evidence="2"/>
<dbReference type="InterPro" id="IPR035937">
    <property type="entry name" value="FPG_N"/>
</dbReference>
<proteinExistence type="inferred from homology"/>
<comment type="similarity">
    <text evidence="1">Belongs to the FPG family.</text>
</comment>
<dbReference type="PROSITE" id="PS51068">
    <property type="entry name" value="FPG_CAT"/>
    <property type="match status" value="1"/>
</dbReference>
<dbReference type="RefSeq" id="WP_253861867.1">
    <property type="nucleotide sequence ID" value="NZ_BAAALN010000001.1"/>
</dbReference>
<dbReference type="SMART" id="SM00898">
    <property type="entry name" value="Fapy_DNA_glyco"/>
    <property type="match status" value="1"/>
</dbReference>
<keyword evidence="3" id="KW-0479">Metal-binding</keyword>
<evidence type="ECO:0000313" key="16">
    <source>
        <dbReference type="EMBL" id="GAA1224576.1"/>
    </source>
</evidence>
<keyword evidence="4" id="KW-0227">DNA damage</keyword>
<dbReference type="SUPFAM" id="SSF46946">
    <property type="entry name" value="S13-like H2TH domain"/>
    <property type="match status" value="1"/>
</dbReference>
<organism evidence="16 17">
    <name type="scientific">Prauserella halophila</name>
    <dbReference type="NCBI Taxonomy" id="185641"/>
    <lineage>
        <taxon>Bacteria</taxon>
        <taxon>Bacillati</taxon>
        <taxon>Actinomycetota</taxon>
        <taxon>Actinomycetes</taxon>
        <taxon>Pseudonocardiales</taxon>
        <taxon>Pseudonocardiaceae</taxon>
        <taxon>Prauserella</taxon>
    </lineage>
</organism>
<dbReference type="Gene3D" id="1.10.8.50">
    <property type="match status" value="1"/>
</dbReference>
<protein>
    <recommendedName>
        <fullName evidence="2">DNA-(apurinic or apyrimidinic site) lyase</fullName>
        <ecNumber evidence="2">4.2.99.18</ecNumber>
    </recommendedName>
</protein>
<evidence type="ECO:0000256" key="12">
    <source>
        <dbReference type="ARBA" id="ARBA00023295"/>
    </source>
</evidence>
<evidence type="ECO:0000256" key="6">
    <source>
        <dbReference type="ARBA" id="ARBA00022801"/>
    </source>
</evidence>
<dbReference type="PROSITE" id="PS51066">
    <property type="entry name" value="ZF_FPG_2"/>
    <property type="match status" value="1"/>
</dbReference>
<keyword evidence="7" id="KW-0862">Zinc</keyword>
<name>A0ABP4GKW7_9PSEU</name>
<dbReference type="InterPro" id="IPR012319">
    <property type="entry name" value="FPG_cat"/>
</dbReference>
<dbReference type="Pfam" id="PF01149">
    <property type="entry name" value="Fapy_DNA_glyco"/>
    <property type="match status" value="1"/>
</dbReference>
<feature type="domain" description="Formamidopyrimidine-DNA glycosylase catalytic" evidence="15">
    <location>
        <begin position="2"/>
        <end position="103"/>
    </location>
</feature>
<dbReference type="InterPro" id="IPR044090">
    <property type="entry name" value="Nei2_N"/>
</dbReference>
<dbReference type="GO" id="GO:0004519">
    <property type="term" value="F:endonuclease activity"/>
    <property type="evidence" value="ECO:0007669"/>
    <property type="project" value="UniProtKB-KW"/>
</dbReference>
<evidence type="ECO:0000256" key="3">
    <source>
        <dbReference type="ARBA" id="ARBA00022723"/>
    </source>
</evidence>
<keyword evidence="9" id="KW-0234">DNA repair</keyword>
<dbReference type="Gene3D" id="3.20.190.10">
    <property type="entry name" value="MutM-like, N-terminal"/>
    <property type="match status" value="1"/>
</dbReference>
<comment type="caution">
    <text evidence="16">The sequence shown here is derived from an EMBL/GenBank/DDBJ whole genome shotgun (WGS) entry which is preliminary data.</text>
</comment>
<evidence type="ECO:0000259" key="14">
    <source>
        <dbReference type="PROSITE" id="PS51066"/>
    </source>
</evidence>
<reference evidence="17" key="1">
    <citation type="journal article" date="2019" name="Int. J. Syst. Evol. Microbiol.">
        <title>The Global Catalogue of Microorganisms (GCM) 10K type strain sequencing project: providing services to taxonomists for standard genome sequencing and annotation.</title>
        <authorList>
            <consortium name="The Broad Institute Genomics Platform"/>
            <consortium name="The Broad Institute Genome Sequencing Center for Infectious Disease"/>
            <person name="Wu L."/>
            <person name="Ma J."/>
        </authorList>
    </citation>
    <scope>NUCLEOTIDE SEQUENCE [LARGE SCALE GENOMIC DNA]</scope>
    <source>
        <strain evidence="17">JCM 13023</strain>
    </source>
</reference>
<keyword evidence="12" id="KW-0326">Glycosidase</keyword>
<dbReference type="SUPFAM" id="SSF57716">
    <property type="entry name" value="Glucocorticoid receptor-like (DNA-binding domain)"/>
    <property type="match status" value="1"/>
</dbReference>
<evidence type="ECO:0000313" key="17">
    <source>
        <dbReference type="Proteomes" id="UP001500653"/>
    </source>
</evidence>
<dbReference type="InterPro" id="IPR010979">
    <property type="entry name" value="Ribosomal_uS13-like_H2TH"/>
</dbReference>
<dbReference type="Proteomes" id="UP001500653">
    <property type="component" value="Unassembled WGS sequence"/>
</dbReference>
<keyword evidence="11" id="KW-0511">Multifunctional enzyme</keyword>
<evidence type="ECO:0000256" key="7">
    <source>
        <dbReference type="ARBA" id="ARBA00022833"/>
    </source>
</evidence>
<dbReference type="SUPFAM" id="SSF81624">
    <property type="entry name" value="N-terminal domain of MutM-like DNA repair proteins"/>
    <property type="match status" value="1"/>
</dbReference>
<keyword evidence="6" id="KW-0378">Hydrolase</keyword>
<evidence type="ECO:0000256" key="5">
    <source>
        <dbReference type="ARBA" id="ARBA00022771"/>
    </source>
</evidence>
<keyword evidence="10" id="KW-0456">Lyase</keyword>
<keyword evidence="16" id="KW-0255">Endonuclease</keyword>
<keyword evidence="5 13" id="KW-0863">Zinc-finger</keyword>
<evidence type="ECO:0000256" key="4">
    <source>
        <dbReference type="ARBA" id="ARBA00022763"/>
    </source>
</evidence>